<dbReference type="PANTHER" id="PTHR30592:SF1">
    <property type="entry name" value="SULFUR CARRIER PROTEIN FDHD"/>
    <property type="match status" value="1"/>
</dbReference>
<dbReference type="Pfam" id="PF02634">
    <property type="entry name" value="FdhD-NarQ"/>
    <property type="match status" value="1"/>
</dbReference>
<dbReference type="PIRSF" id="PIRSF015626">
    <property type="entry name" value="FdhD"/>
    <property type="match status" value="1"/>
</dbReference>
<evidence type="ECO:0000313" key="5">
    <source>
        <dbReference type="Proteomes" id="UP000349468"/>
    </source>
</evidence>
<proteinExistence type="inferred from homology"/>
<dbReference type="Proteomes" id="UP000349468">
    <property type="component" value="Unassembled WGS sequence"/>
</dbReference>
<organism evidence="4 5">
    <name type="scientific">Pseudomonas fluorescens</name>
    <dbReference type="NCBI Taxonomy" id="294"/>
    <lineage>
        <taxon>Bacteria</taxon>
        <taxon>Pseudomonadati</taxon>
        <taxon>Pseudomonadota</taxon>
        <taxon>Gammaproteobacteria</taxon>
        <taxon>Pseudomonadales</taxon>
        <taxon>Pseudomonadaceae</taxon>
        <taxon>Pseudomonas</taxon>
    </lineage>
</organism>
<dbReference type="SUPFAM" id="SSF53927">
    <property type="entry name" value="Cytidine deaminase-like"/>
    <property type="match status" value="1"/>
</dbReference>
<comment type="subcellular location">
    <subcellularLocation>
        <location evidence="3">Cytoplasm</location>
    </subcellularLocation>
</comment>
<dbReference type="GO" id="GO:0005737">
    <property type="term" value="C:cytoplasm"/>
    <property type="evidence" value="ECO:0007669"/>
    <property type="project" value="UniProtKB-SubCell"/>
</dbReference>
<sequence>MLTRLGLKLTKPSVMPMKAKRPACAAPASEAPAPAASQTYSYSDLQQTESASTALAEEVALAIAYNGISQAVMLVTPTDLEDFIVGFSLGSGIIEAASDIYDLQLSGSGSAQYAQVTIANRAFWNLKQQRRQMAGTSGCGLCGVEAVEQALPDLKVLPGAPLPPAEWLDGLRQRIGAFQPLGQYSGAVHAAVFMNGRGELLLGREDIGRHNALDKLIGGLIRQKIPTEGGLAIVTSRCSLELIQKVLRAGIQTLVSLSSPTGLAVQWARRHNLNLIHLPQKNAPRVYSPALENQA</sequence>
<dbReference type="GO" id="GO:0016783">
    <property type="term" value="F:sulfurtransferase activity"/>
    <property type="evidence" value="ECO:0007669"/>
    <property type="project" value="InterPro"/>
</dbReference>
<keyword evidence="1 3" id="KW-0963">Cytoplasm</keyword>
<dbReference type="InterPro" id="IPR003786">
    <property type="entry name" value="FdhD"/>
</dbReference>
<dbReference type="Gene3D" id="3.40.140.10">
    <property type="entry name" value="Cytidine Deaminase, domain 2"/>
    <property type="match status" value="1"/>
</dbReference>
<feature type="active site" description="Cysteine persulfide intermediate" evidence="3">
    <location>
        <position position="139"/>
    </location>
</feature>
<evidence type="ECO:0000256" key="3">
    <source>
        <dbReference type="HAMAP-Rule" id="MF_00187"/>
    </source>
</evidence>
<dbReference type="Gene3D" id="3.10.20.10">
    <property type="match status" value="1"/>
</dbReference>
<dbReference type="NCBIfam" id="TIGR00129">
    <property type="entry name" value="fdhD_narQ"/>
    <property type="match status" value="1"/>
</dbReference>
<dbReference type="EMBL" id="CABVIK010000004">
    <property type="protein sequence ID" value="VVO72525.1"/>
    <property type="molecule type" value="Genomic_DNA"/>
</dbReference>
<dbReference type="PANTHER" id="PTHR30592">
    <property type="entry name" value="FORMATE DEHYDROGENASE"/>
    <property type="match status" value="1"/>
</dbReference>
<keyword evidence="2 3" id="KW-0501">Molybdenum cofactor biosynthesis</keyword>
<comment type="function">
    <text evidence="3">Required for formate dehydrogenase (FDH) activity. Acts as a sulfur carrier protein that transfers sulfur from IscS to the molybdenum cofactor prior to its insertion into FDH.</text>
</comment>
<name>A0A5E7I843_PSEFL</name>
<gene>
    <name evidence="3 4" type="primary">fdhD</name>
    <name evidence="4" type="ORF">PS870_01365</name>
</gene>
<dbReference type="GO" id="GO:0006777">
    <property type="term" value="P:Mo-molybdopterin cofactor biosynthetic process"/>
    <property type="evidence" value="ECO:0007669"/>
    <property type="project" value="UniProtKB-UniRule"/>
</dbReference>
<evidence type="ECO:0000256" key="1">
    <source>
        <dbReference type="ARBA" id="ARBA00022490"/>
    </source>
</evidence>
<comment type="similarity">
    <text evidence="3">Belongs to the FdhD family.</text>
</comment>
<dbReference type="HAMAP" id="MF_00187">
    <property type="entry name" value="FdhD"/>
    <property type="match status" value="1"/>
</dbReference>
<evidence type="ECO:0000313" key="4">
    <source>
        <dbReference type="EMBL" id="VVO72525.1"/>
    </source>
</evidence>
<comment type="caution">
    <text evidence="3">Lacks conserved residue(s) required for the propagation of feature annotation.</text>
</comment>
<evidence type="ECO:0000256" key="2">
    <source>
        <dbReference type="ARBA" id="ARBA00023150"/>
    </source>
</evidence>
<dbReference type="GO" id="GO:0097163">
    <property type="term" value="F:sulfur carrier activity"/>
    <property type="evidence" value="ECO:0007669"/>
    <property type="project" value="UniProtKB-UniRule"/>
</dbReference>
<protein>
    <recommendedName>
        <fullName evidence="3">Sulfur carrier protein FdhD</fullName>
    </recommendedName>
</protein>
<dbReference type="AlphaFoldDB" id="A0A5E7I843"/>
<reference evidence="4 5" key="1">
    <citation type="submission" date="2019-09" db="EMBL/GenBank/DDBJ databases">
        <authorList>
            <person name="Chandra G."/>
            <person name="Truman W A."/>
        </authorList>
    </citation>
    <scope>NUCLEOTIDE SEQUENCE [LARGE SCALE GENOMIC DNA]</scope>
    <source>
        <strain evidence="4">PS870</strain>
    </source>
</reference>
<accession>A0A5E7I843</accession>
<dbReference type="InterPro" id="IPR016193">
    <property type="entry name" value="Cytidine_deaminase-like"/>
</dbReference>